<dbReference type="InterPro" id="IPR011333">
    <property type="entry name" value="SKP1/BTB/POZ_sf"/>
</dbReference>
<comment type="caution">
    <text evidence="2">The sequence shown here is derived from an EMBL/GenBank/DDBJ whole genome shotgun (WGS) entry which is preliminary data.</text>
</comment>
<dbReference type="OrthoDB" id="2367075at2759"/>
<dbReference type="GeneID" id="64699310"/>
<dbReference type="RefSeq" id="XP_041294039.1">
    <property type="nucleotide sequence ID" value="XM_041437051.1"/>
</dbReference>
<dbReference type="Proteomes" id="UP000823399">
    <property type="component" value="Unassembled WGS sequence"/>
</dbReference>
<organism evidence="2 3">
    <name type="scientific">Suillus discolor</name>
    <dbReference type="NCBI Taxonomy" id="1912936"/>
    <lineage>
        <taxon>Eukaryota</taxon>
        <taxon>Fungi</taxon>
        <taxon>Dikarya</taxon>
        <taxon>Basidiomycota</taxon>
        <taxon>Agaricomycotina</taxon>
        <taxon>Agaricomycetes</taxon>
        <taxon>Agaricomycetidae</taxon>
        <taxon>Boletales</taxon>
        <taxon>Suillineae</taxon>
        <taxon>Suillaceae</taxon>
        <taxon>Suillus</taxon>
    </lineage>
</organism>
<keyword evidence="3" id="KW-1185">Reference proteome</keyword>
<dbReference type="InterPro" id="IPR000210">
    <property type="entry name" value="BTB/POZ_dom"/>
</dbReference>
<dbReference type="SMART" id="SM00225">
    <property type="entry name" value="BTB"/>
    <property type="match status" value="1"/>
</dbReference>
<accession>A0A9P7FAT6</accession>
<feature type="domain" description="BTB" evidence="1">
    <location>
        <begin position="13"/>
        <end position="78"/>
    </location>
</feature>
<gene>
    <name evidence="2" type="ORF">F5147DRAFT_690310</name>
</gene>
<dbReference type="Pfam" id="PF00651">
    <property type="entry name" value="BTB"/>
    <property type="match status" value="1"/>
</dbReference>
<evidence type="ECO:0000313" key="3">
    <source>
        <dbReference type="Proteomes" id="UP000823399"/>
    </source>
</evidence>
<dbReference type="SUPFAM" id="SSF54695">
    <property type="entry name" value="POZ domain"/>
    <property type="match status" value="1"/>
</dbReference>
<evidence type="ECO:0000313" key="2">
    <source>
        <dbReference type="EMBL" id="KAG2110361.1"/>
    </source>
</evidence>
<dbReference type="PROSITE" id="PS50097">
    <property type="entry name" value="BTB"/>
    <property type="match status" value="1"/>
</dbReference>
<reference evidence="2" key="1">
    <citation type="journal article" date="2020" name="New Phytol.">
        <title>Comparative genomics reveals dynamic genome evolution in host specialist ectomycorrhizal fungi.</title>
        <authorList>
            <person name="Lofgren L.A."/>
            <person name="Nguyen N.H."/>
            <person name="Vilgalys R."/>
            <person name="Ruytinx J."/>
            <person name="Liao H.L."/>
            <person name="Branco S."/>
            <person name="Kuo A."/>
            <person name="LaButti K."/>
            <person name="Lipzen A."/>
            <person name="Andreopoulos W."/>
            <person name="Pangilinan J."/>
            <person name="Riley R."/>
            <person name="Hundley H."/>
            <person name="Na H."/>
            <person name="Barry K."/>
            <person name="Grigoriev I.V."/>
            <person name="Stajich J.E."/>
            <person name="Kennedy P.G."/>
        </authorList>
    </citation>
    <scope>NUCLEOTIDE SEQUENCE</scope>
    <source>
        <strain evidence="2">FC423</strain>
    </source>
</reference>
<dbReference type="Gene3D" id="3.30.710.10">
    <property type="entry name" value="Potassium Channel Kv1.1, Chain A"/>
    <property type="match status" value="1"/>
</dbReference>
<proteinExistence type="predicted"/>
<dbReference type="EMBL" id="JABBWM010000021">
    <property type="protein sequence ID" value="KAG2110361.1"/>
    <property type="molecule type" value="Genomic_DNA"/>
</dbReference>
<protein>
    <recommendedName>
        <fullName evidence="1">BTB domain-containing protein</fullName>
    </recommendedName>
</protein>
<sequence length="235" mass="26878">MATPKHHENFYFTFVTFLVEDYLFRVPRDTLESQSDVFRDLFLLPVQADGAEGCSDTNPIVLEGIQREEFQSLMKVLYPMPYTRLSPSLDALPATLEEWIGILKLSKMWSFTRVQEFAIQQMEPMVAMRPLDKVALAQDYGITEWLVSGLLQLARREEPIGLEDVQKLGLDTALKLADIRESSQSTMPIWAGRYYMHPMTADRSNDMAVITAIGPRGSTSCDFTNRIRQVFNLQE</sequence>
<name>A0A9P7FAT6_9AGAM</name>
<evidence type="ECO:0000259" key="1">
    <source>
        <dbReference type="PROSITE" id="PS50097"/>
    </source>
</evidence>
<dbReference type="AlphaFoldDB" id="A0A9P7FAT6"/>